<dbReference type="Pfam" id="PF12265">
    <property type="entry name" value="CAF1C_H4-bd"/>
    <property type="match status" value="1"/>
</dbReference>
<dbReference type="InterPro" id="IPR059104">
    <property type="entry name" value="Beta-prop_EIPR1-like"/>
</dbReference>
<sequence length="497" mass="58282">MSILFFYFQERKKVQKFKKLLENKKQYQENFFINLLIFFFYLKKNYKKKIFKKKKIKTCKKVKNKNIFKNKINKIKEQRVEIDDNQQINEEYKIWKRNTPFLYDNLLTHELEWPSMSIQWFPDNQIDDEGNFSIHKLLITTHTSDQDKEYLIIGKVKLPLENTPIDITEYQLDASEIGQMGLASGQNKIEIETKILHEGESNRARYMPQKPNIIASKLTSGKVHIFDSTQVNNEQVSPLLILYGHSQEGFGLSWNPIKQGLLLSGGYDKKIIVWDVEKENKEALIQIDFHKNQIDDVAWHFLNEELFASCSNDKTIALWDLRQKNNAGCINPTNCTQAHAGEIYSIDFNQFNDFLFITSSEDQTVGFWDMRNTSKRLHTFEGHNDSVLKCQWSPFNSGIFASCSVDRRVMIWDILRCGQKISNEDLQDGPPELLFIHGGHRNKVLDFSWNLNENYFVASVEDSNILQVWQMAKNIYEENEEGDNNNQNQIVVENNRS</sequence>
<dbReference type="PROSITE" id="PS50294">
    <property type="entry name" value="WD_REPEATS_REGION"/>
    <property type="match status" value="3"/>
</dbReference>
<dbReference type="Proteomes" id="UP000008983">
    <property type="component" value="Unassembled WGS sequence"/>
</dbReference>
<dbReference type="InterPro" id="IPR022052">
    <property type="entry name" value="Histone-bd_RBBP4-like_N"/>
</dbReference>
<dbReference type="eggNOG" id="KOG0264">
    <property type="taxonomic scope" value="Eukaryota"/>
</dbReference>
<dbReference type="STRING" id="857967.G0QIT4"/>
<dbReference type="GO" id="GO:0006325">
    <property type="term" value="P:chromatin organization"/>
    <property type="evidence" value="ECO:0007669"/>
    <property type="project" value="UniProtKB-KW"/>
</dbReference>
<name>G0QIT4_ICHMU</name>
<evidence type="ECO:0000259" key="7">
    <source>
        <dbReference type="Pfam" id="PF12265"/>
    </source>
</evidence>
<organism evidence="9 10">
    <name type="scientific">Ichthyophthirius multifiliis</name>
    <name type="common">White spot disease agent</name>
    <name type="synonym">Ich</name>
    <dbReference type="NCBI Taxonomy" id="5932"/>
    <lineage>
        <taxon>Eukaryota</taxon>
        <taxon>Sar</taxon>
        <taxon>Alveolata</taxon>
        <taxon>Ciliophora</taxon>
        <taxon>Intramacronucleata</taxon>
        <taxon>Oligohymenophorea</taxon>
        <taxon>Hymenostomatida</taxon>
        <taxon>Ophryoglenina</taxon>
        <taxon>Ichthyophthirius</taxon>
    </lineage>
</organism>
<evidence type="ECO:0000256" key="5">
    <source>
        <dbReference type="ARBA" id="ARBA00023242"/>
    </source>
</evidence>
<keyword evidence="10" id="KW-1185">Reference proteome</keyword>
<dbReference type="RefSeq" id="XP_004040124.1">
    <property type="nucleotide sequence ID" value="XM_004040076.1"/>
</dbReference>
<evidence type="ECO:0000256" key="4">
    <source>
        <dbReference type="ARBA" id="ARBA00022853"/>
    </source>
</evidence>
<protein>
    <submittedName>
        <fullName evidence="9">Retinoblastoma binding protein 4, putative</fullName>
        <ecNumber evidence="9">2.3.1.48</ecNumber>
    </submittedName>
</protein>
<dbReference type="PANTHER" id="PTHR22850">
    <property type="entry name" value="WD40 REPEAT FAMILY"/>
    <property type="match status" value="1"/>
</dbReference>
<accession>G0QIT4</accession>
<dbReference type="AlphaFoldDB" id="G0QIT4"/>
<dbReference type="InterPro" id="IPR036322">
    <property type="entry name" value="WD40_repeat_dom_sf"/>
</dbReference>
<dbReference type="PROSITE" id="PS00678">
    <property type="entry name" value="WD_REPEATS_1"/>
    <property type="match status" value="1"/>
</dbReference>
<dbReference type="InParanoid" id="G0QIT4"/>
<dbReference type="EMBL" id="GL983042">
    <property type="protein sequence ID" value="EGR34820.1"/>
    <property type="molecule type" value="Genomic_DNA"/>
</dbReference>
<dbReference type="Pfam" id="PF23609">
    <property type="entry name" value="Beta-prop_EIPR1"/>
    <property type="match status" value="1"/>
</dbReference>
<dbReference type="PRINTS" id="PR00320">
    <property type="entry name" value="GPROTEINBRPT"/>
</dbReference>
<dbReference type="InterPro" id="IPR019775">
    <property type="entry name" value="WD40_repeat_CS"/>
</dbReference>
<feature type="repeat" description="WD" evidence="6">
    <location>
        <begin position="242"/>
        <end position="284"/>
    </location>
</feature>
<feature type="repeat" description="WD" evidence="6">
    <location>
        <begin position="287"/>
        <end position="322"/>
    </location>
</feature>
<keyword evidence="5" id="KW-0539">Nucleus</keyword>
<evidence type="ECO:0000256" key="3">
    <source>
        <dbReference type="ARBA" id="ARBA00022737"/>
    </source>
</evidence>
<dbReference type="Gene3D" id="2.130.10.10">
    <property type="entry name" value="YVTN repeat-like/Quinoprotein amine dehydrogenase"/>
    <property type="match status" value="1"/>
</dbReference>
<evidence type="ECO:0000313" key="10">
    <source>
        <dbReference type="Proteomes" id="UP000008983"/>
    </source>
</evidence>
<dbReference type="OMA" id="PHEEGCL"/>
<dbReference type="InterPro" id="IPR001680">
    <property type="entry name" value="WD40_rpt"/>
</dbReference>
<feature type="domain" description="EIPR1-like beta-propeller" evidence="8">
    <location>
        <begin position="276"/>
        <end position="412"/>
    </location>
</feature>
<gene>
    <name evidence="9" type="ORF">IMG5_000470</name>
</gene>
<comment type="subcellular location">
    <subcellularLocation>
        <location evidence="1">Nucleus</location>
    </subcellularLocation>
</comment>
<dbReference type="InterPro" id="IPR015943">
    <property type="entry name" value="WD40/YVTN_repeat-like_dom_sf"/>
</dbReference>
<dbReference type="SMART" id="SM00320">
    <property type="entry name" value="WD40"/>
    <property type="match status" value="6"/>
</dbReference>
<evidence type="ECO:0000259" key="8">
    <source>
        <dbReference type="Pfam" id="PF23609"/>
    </source>
</evidence>
<dbReference type="GO" id="GO:0005634">
    <property type="term" value="C:nucleus"/>
    <property type="evidence" value="ECO:0007669"/>
    <property type="project" value="UniProtKB-SubCell"/>
</dbReference>
<feature type="domain" description="Histone-binding protein RBBP4-like N-terminal" evidence="7">
    <location>
        <begin position="90"/>
        <end position="159"/>
    </location>
</feature>
<keyword evidence="9" id="KW-0012">Acyltransferase</keyword>
<feature type="repeat" description="WD" evidence="6">
    <location>
        <begin position="380"/>
        <end position="414"/>
    </location>
</feature>
<evidence type="ECO:0000256" key="1">
    <source>
        <dbReference type="ARBA" id="ARBA00004123"/>
    </source>
</evidence>
<dbReference type="GeneID" id="14911111"/>
<dbReference type="GO" id="GO:0061733">
    <property type="term" value="F:protein-lysine-acetyltransferase activity"/>
    <property type="evidence" value="ECO:0007669"/>
    <property type="project" value="UniProtKB-EC"/>
</dbReference>
<keyword evidence="2 6" id="KW-0853">WD repeat</keyword>
<evidence type="ECO:0000256" key="6">
    <source>
        <dbReference type="PROSITE-ProRule" id="PRU00221"/>
    </source>
</evidence>
<dbReference type="Pfam" id="PF00400">
    <property type="entry name" value="WD40"/>
    <property type="match status" value="1"/>
</dbReference>
<dbReference type="SUPFAM" id="SSF50978">
    <property type="entry name" value="WD40 repeat-like"/>
    <property type="match status" value="1"/>
</dbReference>
<feature type="repeat" description="WD" evidence="6">
    <location>
        <begin position="336"/>
        <end position="378"/>
    </location>
</feature>
<proteinExistence type="predicted"/>
<dbReference type="InterPro" id="IPR020472">
    <property type="entry name" value="WD40_PAC1"/>
</dbReference>
<reference evidence="9 10" key="1">
    <citation type="submission" date="2011-07" db="EMBL/GenBank/DDBJ databases">
        <authorList>
            <person name="Coyne R."/>
            <person name="Brami D."/>
            <person name="Johnson J."/>
            <person name="Hostetler J."/>
            <person name="Hannick L."/>
            <person name="Clark T."/>
            <person name="Cassidy-Hanley D."/>
            <person name="Inman J."/>
        </authorList>
    </citation>
    <scope>NUCLEOTIDE SEQUENCE [LARGE SCALE GENOMIC DNA]</scope>
    <source>
        <strain evidence="9 10">G5</strain>
    </source>
</reference>
<dbReference type="OrthoDB" id="427795at2759"/>
<dbReference type="InterPro" id="IPR050459">
    <property type="entry name" value="WD_repeat_RBAP46/RBAP48/MSI1"/>
</dbReference>
<keyword evidence="3" id="KW-0677">Repeat</keyword>
<evidence type="ECO:0000256" key="2">
    <source>
        <dbReference type="ARBA" id="ARBA00022574"/>
    </source>
</evidence>
<dbReference type="EC" id="2.3.1.48" evidence="9"/>
<keyword evidence="4" id="KW-0156">Chromatin regulator</keyword>
<evidence type="ECO:0000313" key="9">
    <source>
        <dbReference type="EMBL" id="EGR34820.1"/>
    </source>
</evidence>
<dbReference type="PROSITE" id="PS50082">
    <property type="entry name" value="WD_REPEATS_2"/>
    <property type="match status" value="4"/>
</dbReference>
<keyword evidence="9" id="KW-0808">Transferase</keyword>